<protein>
    <submittedName>
        <fullName evidence="3">Cystatin domain-containing protein</fullName>
    </submittedName>
</protein>
<evidence type="ECO:0000256" key="1">
    <source>
        <dbReference type="SAM" id="SignalP"/>
    </source>
</evidence>
<evidence type="ECO:0000313" key="3">
    <source>
        <dbReference type="WBParaSite" id="SPAL_0000820100.1"/>
    </source>
</evidence>
<sequence>MYFQIFVVTFVVFHNSECKYVEEDYYDEDKNIPNVSWVPIISRRDEKIKEAFDVLAKSEGNENEYIKKLNRIAEMLNVISFKTFHHYQFFNL</sequence>
<feature type="chain" id="PRO_5005894981" evidence="1">
    <location>
        <begin position="19"/>
        <end position="92"/>
    </location>
</feature>
<keyword evidence="1" id="KW-0732">Signal</keyword>
<evidence type="ECO:0000313" key="2">
    <source>
        <dbReference type="Proteomes" id="UP000046392"/>
    </source>
</evidence>
<dbReference type="AlphaFoldDB" id="A0A0N5BQN9"/>
<reference evidence="3" key="1">
    <citation type="submission" date="2017-02" db="UniProtKB">
        <authorList>
            <consortium name="WormBaseParasite"/>
        </authorList>
    </citation>
    <scope>IDENTIFICATION</scope>
</reference>
<dbReference type="Proteomes" id="UP000046392">
    <property type="component" value="Unplaced"/>
</dbReference>
<organism evidence="2 3">
    <name type="scientific">Strongyloides papillosus</name>
    <name type="common">Intestinal threadworm</name>
    <dbReference type="NCBI Taxonomy" id="174720"/>
    <lineage>
        <taxon>Eukaryota</taxon>
        <taxon>Metazoa</taxon>
        <taxon>Ecdysozoa</taxon>
        <taxon>Nematoda</taxon>
        <taxon>Chromadorea</taxon>
        <taxon>Rhabditida</taxon>
        <taxon>Tylenchina</taxon>
        <taxon>Panagrolaimomorpha</taxon>
        <taxon>Strongyloidoidea</taxon>
        <taxon>Strongyloididae</taxon>
        <taxon>Strongyloides</taxon>
    </lineage>
</organism>
<feature type="signal peptide" evidence="1">
    <location>
        <begin position="1"/>
        <end position="18"/>
    </location>
</feature>
<accession>A0A0N5BQN9</accession>
<keyword evidence="2" id="KW-1185">Reference proteome</keyword>
<name>A0A0N5BQN9_STREA</name>
<proteinExistence type="predicted"/>
<dbReference type="WBParaSite" id="SPAL_0000820100.1">
    <property type="protein sequence ID" value="SPAL_0000820100.1"/>
    <property type="gene ID" value="SPAL_0000820100"/>
</dbReference>